<evidence type="ECO:0000313" key="6">
    <source>
        <dbReference type="Proteomes" id="UP000177583"/>
    </source>
</evidence>
<dbReference type="PANTHER" id="PTHR42912">
    <property type="entry name" value="METHYLTRANSFERASE"/>
    <property type="match status" value="1"/>
</dbReference>
<evidence type="ECO:0000313" key="5">
    <source>
        <dbReference type="EMBL" id="OGH02706.1"/>
    </source>
</evidence>
<dbReference type="Gene3D" id="3.40.50.150">
    <property type="entry name" value="Vaccinia Virus protein VP39"/>
    <property type="match status" value="1"/>
</dbReference>
<dbReference type="PROSITE" id="PS01184">
    <property type="entry name" value="UBIE_2"/>
    <property type="match status" value="1"/>
</dbReference>
<dbReference type="Pfam" id="PF08241">
    <property type="entry name" value="Methyltransf_11"/>
    <property type="match status" value="1"/>
</dbReference>
<organism evidence="5 6">
    <name type="scientific">Candidatus Lambdaproteobacteria bacterium RIFOXYD2_FULL_56_26</name>
    <dbReference type="NCBI Taxonomy" id="1817773"/>
    <lineage>
        <taxon>Bacteria</taxon>
        <taxon>Pseudomonadati</taxon>
        <taxon>Pseudomonadota</taxon>
        <taxon>Candidatus Lambdaproteobacteria</taxon>
    </lineage>
</organism>
<name>A0A1F6GX13_9PROT</name>
<accession>A0A1F6GX13</accession>
<proteinExistence type="predicted"/>
<keyword evidence="3" id="KW-0949">S-adenosyl-L-methionine</keyword>
<gene>
    <name evidence="5" type="ORF">A2557_11530</name>
</gene>
<dbReference type="PANTHER" id="PTHR42912:SF96">
    <property type="entry name" value="METHYLTRANSFERASE DOMAIN-CONTAINING PROTEIN"/>
    <property type="match status" value="1"/>
</dbReference>
<dbReference type="InterPro" id="IPR050508">
    <property type="entry name" value="Methyltransf_Superfamily"/>
</dbReference>
<dbReference type="AlphaFoldDB" id="A0A1F6GX13"/>
<keyword evidence="2" id="KW-0808">Transferase</keyword>
<dbReference type="SUPFAM" id="SSF53335">
    <property type="entry name" value="S-adenosyl-L-methionine-dependent methyltransferases"/>
    <property type="match status" value="1"/>
</dbReference>
<dbReference type="InterPro" id="IPR029063">
    <property type="entry name" value="SAM-dependent_MTases_sf"/>
</dbReference>
<feature type="domain" description="Methyltransferase type 11" evidence="4">
    <location>
        <begin position="108"/>
        <end position="202"/>
    </location>
</feature>
<dbReference type="CDD" id="cd02440">
    <property type="entry name" value="AdoMet_MTases"/>
    <property type="match status" value="1"/>
</dbReference>
<comment type="caution">
    <text evidence="5">The sequence shown here is derived from an EMBL/GenBank/DDBJ whole genome shotgun (WGS) entry which is preliminary data.</text>
</comment>
<dbReference type="EMBL" id="MFNF01000021">
    <property type="protein sequence ID" value="OGH02706.1"/>
    <property type="molecule type" value="Genomic_DNA"/>
</dbReference>
<evidence type="ECO:0000256" key="1">
    <source>
        <dbReference type="ARBA" id="ARBA00022603"/>
    </source>
</evidence>
<dbReference type="GO" id="GO:0032259">
    <property type="term" value="P:methylation"/>
    <property type="evidence" value="ECO:0007669"/>
    <property type="project" value="UniProtKB-KW"/>
</dbReference>
<protein>
    <recommendedName>
        <fullName evidence="4">Methyltransferase type 11 domain-containing protein</fullName>
    </recommendedName>
</protein>
<keyword evidence="1" id="KW-0489">Methyltransferase</keyword>
<sequence length="264" mass="30250">MRHQIMNHIIDTKDQSTLEWQPGKQPGQGRFFNQQTGQSYQCIDGIVQMVQAESLEGKNKKFRHLYDQFANSYDVASNIGWAYIGVKESEMRKQCLDCIEFHPQMQLLEVSAGTGANRRVIPDEVHYTGLDLSIGMLKRCQKNLAKWKKHANLFCAAAEELPFASNYFEVVYHYGGLNFFNDPRRSLEEILRVVRPGGQVVVVDETESAAKSVEDFPKLGIFYKDRDTITIPMDLVPGQALNPKCELLFDERLYRISFSKENNS</sequence>
<dbReference type="InterPro" id="IPR013216">
    <property type="entry name" value="Methyltransf_11"/>
</dbReference>
<dbReference type="InterPro" id="IPR023576">
    <property type="entry name" value="UbiE/COQ5_MeTrFase_CS"/>
</dbReference>
<evidence type="ECO:0000259" key="4">
    <source>
        <dbReference type="Pfam" id="PF08241"/>
    </source>
</evidence>
<reference evidence="5 6" key="1">
    <citation type="journal article" date="2016" name="Nat. Commun.">
        <title>Thousands of microbial genomes shed light on interconnected biogeochemical processes in an aquifer system.</title>
        <authorList>
            <person name="Anantharaman K."/>
            <person name="Brown C.T."/>
            <person name="Hug L.A."/>
            <person name="Sharon I."/>
            <person name="Castelle C.J."/>
            <person name="Probst A.J."/>
            <person name="Thomas B.C."/>
            <person name="Singh A."/>
            <person name="Wilkins M.J."/>
            <person name="Karaoz U."/>
            <person name="Brodie E.L."/>
            <person name="Williams K.H."/>
            <person name="Hubbard S.S."/>
            <person name="Banfield J.F."/>
        </authorList>
    </citation>
    <scope>NUCLEOTIDE SEQUENCE [LARGE SCALE GENOMIC DNA]</scope>
</reference>
<dbReference type="GO" id="GO:0008757">
    <property type="term" value="F:S-adenosylmethionine-dependent methyltransferase activity"/>
    <property type="evidence" value="ECO:0007669"/>
    <property type="project" value="InterPro"/>
</dbReference>
<evidence type="ECO:0000256" key="3">
    <source>
        <dbReference type="ARBA" id="ARBA00022691"/>
    </source>
</evidence>
<evidence type="ECO:0000256" key="2">
    <source>
        <dbReference type="ARBA" id="ARBA00022679"/>
    </source>
</evidence>
<dbReference type="Proteomes" id="UP000177583">
    <property type="component" value="Unassembled WGS sequence"/>
</dbReference>